<organism evidence="2 3">
    <name type="scientific">Pristionchus entomophagus</name>
    <dbReference type="NCBI Taxonomy" id="358040"/>
    <lineage>
        <taxon>Eukaryota</taxon>
        <taxon>Metazoa</taxon>
        <taxon>Ecdysozoa</taxon>
        <taxon>Nematoda</taxon>
        <taxon>Chromadorea</taxon>
        <taxon>Rhabditida</taxon>
        <taxon>Rhabditina</taxon>
        <taxon>Diplogasteromorpha</taxon>
        <taxon>Diplogasteroidea</taxon>
        <taxon>Neodiplogasteridae</taxon>
        <taxon>Pristionchus</taxon>
    </lineage>
</organism>
<dbReference type="PANTHER" id="PTHR37970">
    <property type="entry name" value="PROTEIN CBG08587"/>
    <property type="match status" value="1"/>
</dbReference>
<feature type="compositionally biased region" description="Polar residues" evidence="1">
    <location>
        <begin position="199"/>
        <end position="212"/>
    </location>
</feature>
<protein>
    <submittedName>
        <fullName evidence="2">Uncharacterized protein</fullName>
    </submittedName>
</protein>
<evidence type="ECO:0000313" key="2">
    <source>
        <dbReference type="EMBL" id="GMS79866.1"/>
    </source>
</evidence>
<accession>A0AAV5SJN9</accession>
<dbReference type="AlphaFoldDB" id="A0AAV5SJN9"/>
<dbReference type="PANTHER" id="PTHR37970:SF1">
    <property type="entry name" value="SERINE-RICH ADHESIN FOR PLATELETS"/>
    <property type="match status" value="1"/>
</dbReference>
<feature type="compositionally biased region" description="Low complexity" evidence="1">
    <location>
        <begin position="25"/>
        <end position="43"/>
    </location>
</feature>
<feature type="compositionally biased region" description="Low complexity" evidence="1">
    <location>
        <begin position="133"/>
        <end position="143"/>
    </location>
</feature>
<feature type="compositionally biased region" description="Low complexity" evidence="1">
    <location>
        <begin position="187"/>
        <end position="196"/>
    </location>
</feature>
<dbReference type="EMBL" id="BTSX01000001">
    <property type="protein sequence ID" value="GMS79866.1"/>
    <property type="molecule type" value="Genomic_DNA"/>
</dbReference>
<sequence>CELFVPKVRGSKCCSICERDEAEHTTPSPYSVPSVNSSNSTSPLVAPSENSAFSVYRKEPIASAVSPDGESTVSSRRPLHRRAAPQSRILTPRVRRAQLHLDNRSESNLSSRIDEEKKRSNSAGNRLDEDTASSTSSISRSPSPVKDTRKARNFHKILNRFQSASQAANDGRPNRRITVGAVRMDGSSASPSISRRSSLHGNSPSRTNSARSQGRGREAVPSPISHYRPESSVRPVSLSSHRSPPRIQSDSPFSQESIPPVKTVPLSISIPNGSTSHKRRSLPAHWVKETDIDDPTSFEFPPISSPEDTSVITFIKPTPMVGAIRETFEKKPMMTGNCRRLTELHQHSIQNGRRTKSREEHLNELNGMDSIRNEGSLISRSSFSLSPGVTLQRARAVENSYSQMCSGTVSTLSWVAEKLSERSRKEEMIMRGPFSSFTFHHLHMHRNPVLIKGSSFFFDASFTKDRKEHDVTVMISPHSHYAPVIRRGLGVSTYGEIEDIDGAIAKFLRDQMEEDPPALKAVIMPRMKLCSLHALAAQNLHRTMDAEQFEAHIAFVLIRLLAALKMLQTDGIETLSTNFREFLLVYRTWNKSNDVPQLLFLPDALESSEDSESEQVGLCRYALRALCTLLHHRIDGEVPRILSQTRHSRALLAAARSLHSDKSNSLSMSKQLLELSLWGAGTAVEGDFEAKLWMDSRRAECVNQLLRALMEEHSGWEERERLRVEFLLSTTPRSLSTAHSTLASTNFE</sequence>
<gene>
    <name evidence="2" type="ORF">PENTCL1PPCAC_2041</name>
</gene>
<dbReference type="Proteomes" id="UP001432027">
    <property type="component" value="Unassembled WGS sequence"/>
</dbReference>
<feature type="region of interest" description="Disordered" evidence="1">
    <location>
        <begin position="64"/>
        <end position="149"/>
    </location>
</feature>
<feature type="region of interest" description="Disordered" evidence="1">
    <location>
        <begin position="23"/>
        <end position="47"/>
    </location>
</feature>
<feature type="non-terminal residue" evidence="2">
    <location>
        <position position="1"/>
    </location>
</feature>
<evidence type="ECO:0000256" key="1">
    <source>
        <dbReference type="SAM" id="MobiDB-lite"/>
    </source>
</evidence>
<feature type="compositionally biased region" description="Polar residues" evidence="1">
    <location>
        <begin position="237"/>
        <end position="257"/>
    </location>
</feature>
<reference evidence="2" key="1">
    <citation type="submission" date="2023-10" db="EMBL/GenBank/DDBJ databases">
        <title>Genome assembly of Pristionchus species.</title>
        <authorList>
            <person name="Yoshida K."/>
            <person name="Sommer R.J."/>
        </authorList>
    </citation>
    <scope>NUCLEOTIDE SEQUENCE</scope>
    <source>
        <strain evidence="2">RS0144</strain>
    </source>
</reference>
<feature type="region of interest" description="Disordered" evidence="1">
    <location>
        <begin position="181"/>
        <end position="259"/>
    </location>
</feature>
<keyword evidence="3" id="KW-1185">Reference proteome</keyword>
<name>A0AAV5SJN9_9BILA</name>
<proteinExistence type="predicted"/>
<evidence type="ECO:0000313" key="3">
    <source>
        <dbReference type="Proteomes" id="UP001432027"/>
    </source>
</evidence>
<comment type="caution">
    <text evidence="2">The sequence shown here is derived from an EMBL/GenBank/DDBJ whole genome shotgun (WGS) entry which is preliminary data.</text>
</comment>